<feature type="transmembrane region" description="Helical" evidence="1">
    <location>
        <begin position="20"/>
        <end position="39"/>
    </location>
</feature>
<sequence length="79" mass="8778">MPQPPIWDSLWGFLENDTNFYYAIGFLTIAIFVAAFVAVSLISSVDLTQGGFLGIVAGFSMFMLVFFISIFAQRLEGQE</sequence>
<dbReference type="GeneID" id="73289005"/>
<keyword evidence="1" id="KW-0472">Membrane</keyword>
<gene>
    <name evidence="2" type="ORF">NGM29_03125</name>
</gene>
<feature type="transmembrane region" description="Helical" evidence="1">
    <location>
        <begin position="51"/>
        <end position="72"/>
    </location>
</feature>
<evidence type="ECO:0000313" key="3">
    <source>
        <dbReference type="Proteomes" id="UP001056855"/>
    </source>
</evidence>
<protein>
    <submittedName>
        <fullName evidence="2">Uncharacterized protein</fullName>
    </submittedName>
</protein>
<proteinExistence type="predicted"/>
<organism evidence="2 3">
    <name type="scientific">Natronosalvus rutilus</name>
    <dbReference type="NCBI Taxonomy" id="2953753"/>
    <lineage>
        <taxon>Archaea</taxon>
        <taxon>Methanobacteriati</taxon>
        <taxon>Methanobacteriota</taxon>
        <taxon>Stenosarchaea group</taxon>
        <taxon>Halobacteria</taxon>
        <taxon>Halobacteriales</taxon>
        <taxon>Natrialbaceae</taxon>
        <taxon>Natronosalvus</taxon>
    </lineage>
</organism>
<keyword evidence="1" id="KW-1133">Transmembrane helix</keyword>
<name>A0A9E7NC70_9EURY</name>
<dbReference type="RefSeq" id="WP_254158910.1">
    <property type="nucleotide sequence ID" value="NZ_CP100355.1"/>
</dbReference>
<evidence type="ECO:0000313" key="2">
    <source>
        <dbReference type="EMBL" id="UTF54289.1"/>
    </source>
</evidence>
<dbReference type="KEGG" id="sawl:NGM29_03125"/>
<dbReference type="Proteomes" id="UP001056855">
    <property type="component" value="Chromosome"/>
</dbReference>
<evidence type="ECO:0000256" key="1">
    <source>
        <dbReference type="SAM" id="Phobius"/>
    </source>
</evidence>
<keyword evidence="1" id="KW-0812">Transmembrane</keyword>
<dbReference type="AlphaFoldDB" id="A0A9E7NC70"/>
<reference evidence="2" key="1">
    <citation type="submission" date="2022-06" db="EMBL/GenBank/DDBJ databases">
        <title>Diverse halophilic archaea isolated from saline environments.</title>
        <authorList>
            <person name="Cui H.-L."/>
        </authorList>
    </citation>
    <scope>NUCLEOTIDE SEQUENCE</scope>
    <source>
        <strain evidence="2">WLHS1</strain>
    </source>
</reference>
<keyword evidence="3" id="KW-1185">Reference proteome</keyword>
<accession>A0A9E7NC70</accession>
<dbReference type="EMBL" id="CP100355">
    <property type="protein sequence ID" value="UTF54289.1"/>
    <property type="molecule type" value="Genomic_DNA"/>
</dbReference>